<reference evidence="2" key="1">
    <citation type="submission" date="2022-10" db="EMBL/GenBank/DDBJ databases">
        <title>The complete genomes of actinobacterial strains from the NBC collection.</title>
        <authorList>
            <person name="Joergensen T.S."/>
            <person name="Alvarez Arevalo M."/>
            <person name="Sterndorff E.B."/>
            <person name="Faurdal D."/>
            <person name="Vuksanovic O."/>
            <person name="Mourched A.-S."/>
            <person name="Charusanti P."/>
            <person name="Shaw S."/>
            <person name="Blin K."/>
            <person name="Weber T."/>
        </authorList>
    </citation>
    <scope>NUCLEOTIDE SEQUENCE</scope>
    <source>
        <strain evidence="2">NBC_00248</strain>
    </source>
</reference>
<gene>
    <name evidence="2" type="ORF">OG517_23010</name>
</gene>
<proteinExistence type="predicted"/>
<dbReference type="Proteomes" id="UP001432039">
    <property type="component" value="Chromosome"/>
</dbReference>
<sequence>MTVRDEREPLDPRTTSLYDYALFRHGIEPDGAVPRKGFPLPDGPPPPEPGRKDLTWHQAQAEVTDALTPLLADPDPVRAAEAVHLRVAELALTRRSLRAHTARLALADADAARRTARQLIRTGTDAAAVGVGMSLLIRLGEPEDVPCLKALGMLRGLQDAAIAALDPLDRQAAALLVIRSHDRSEQLTPLTDAITSGDAEATRSALVSLPDESQAMWLARRIAEAADLYGLLRARPQDAELLALTGRLLHRMADQLDSRADILDYLPARAGYEALVRHADRLAPTPEHRSLLLSIALDLHSGPAVLLNWRPGRRRALLDALDRLLPAAAPEPVPADRQADWFRRNRHLPFTRTDAGDPPRWELAVVHETADSSAVETRILIDGIPLVPALFGKGRANPPEYLLDNGRLRAAAEPREVQLCEAYCTEGCCGALYVTIRRDGDEVVWDGWRGASGPQPPAYRFDAAAYDAELERAERDHSWCWPARSTARLIAAGLRDRPELTARWELSQYGIGTDWRDPDITVVHLRYEPSAPPPGTGGRLYFSWRLPDDEGPPGDRAAAALRRLETDDPKTFADFFGGDDELAEALGYGTAPPTPQA</sequence>
<evidence type="ECO:0000313" key="3">
    <source>
        <dbReference type="Proteomes" id="UP001432039"/>
    </source>
</evidence>
<evidence type="ECO:0008006" key="4">
    <source>
        <dbReference type="Google" id="ProtNLM"/>
    </source>
</evidence>
<accession>A0ABZ1TFI3</accession>
<evidence type="ECO:0000313" key="2">
    <source>
        <dbReference type="EMBL" id="WUQ14062.1"/>
    </source>
</evidence>
<evidence type="ECO:0000256" key="1">
    <source>
        <dbReference type="SAM" id="MobiDB-lite"/>
    </source>
</evidence>
<dbReference type="EMBL" id="CP108090">
    <property type="protein sequence ID" value="WUQ14062.1"/>
    <property type="molecule type" value="Genomic_DNA"/>
</dbReference>
<dbReference type="RefSeq" id="WP_328962884.1">
    <property type="nucleotide sequence ID" value="NZ_CP108090.1"/>
</dbReference>
<feature type="region of interest" description="Disordered" evidence="1">
    <location>
        <begin position="29"/>
        <end position="52"/>
    </location>
</feature>
<organism evidence="2 3">
    <name type="scientific">Streptomyces virginiae</name>
    <name type="common">Streptomyces cinnamonensis</name>
    <dbReference type="NCBI Taxonomy" id="1961"/>
    <lineage>
        <taxon>Bacteria</taxon>
        <taxon>Bacillati</taxon>
        <taxon>Actinomycetota</taxon>
        <taxon>Actinomycetes</taxon>
        <taxon>Kitasatosporales</taxon>
        <taxon>Streptomycetaceae</taxon>
        <taxon>Streptomyces</taxon>
    </lineage>
</organism>
<protein>
    <recommendedName>
        <fullName evidence="4">HEAT repeat domain-containing protein</fullName>
    </recommendedName>
</protein>
<keyword evidence="3" id="KW-1185">Reference proteome</keyword>
<name>A0ABZ1TFI3_STRVG</name>